<dbReference type="AlphaFoldDB" id="A0A1I0WJP7"/>
<dbReference type="OrthoDB" id="7668199at2"/>
<accession>A0A1I0WJP7</accession>
<name>A0A1I0WJP7_9RHOB</name>
<reference evidence="1 2" key="1">
    <citation type="submission" date="2016-10" db="EMBL/GenBank/DDBJ databases">
        <authorList>
            <person name="de Groot N.N."/>
        </authorList>
    </citation>
    <scope>NUCLEOTIDE SEQUENCE [LARGE SCALE GENOMIC DNA]</scope>
    <source>
        <strain evidence="1 2">DSM 29316</strain>
    </source>
</reference>
<dbReference type="STRING" id="871651.SAMN05421688_1508"/>
<proteinExistence type="predicted"/>
<dbReference type="RefSeq" id="WP_139226781.1">
    <property type="nucleotide sequence ID" value="NZ_FOJU01000002.1"/>
</dbReference>
<dbReference type="EMBL" id="FOJU01000002">
    <property type="protein sequence ID" value="SFA88979.1"/>
    <property type="molecule type" value="Genomic_DNA"/>
</dbReference>
<organism evidence="1 2">
    <name type="scientific">Poseidonocella pacifica</name>
    <dbReference type="NCBI Taxonomy" id="871651"/>
    <lineage>
        <taxon>Bacteria</taxon>
        <taxon>Pseudomonadati</taxon>
        <taxon>Pseudomonadota</taxon>
        <taxon>Alphaproteobacteria</taxon>
        <taxon>Rhodobacterales</taxon>
        <taxon>Roseobacteraceae</taxon>
        <taxon>Poseidonocella</taxon>
    </lineage>
</organism>
<evidence type="ECO:0000313" key="1">
    <source>
        <dbReference type="EMBL" id="SFA88979.1"/>
    </source>
</evidence>
<evidence type="ECO:0000313" key="2">
    <source>
        <dbReference type="Proteomes" id="UP000198796"/>
    </source>
</evidence>
<protein>
    <recommendedName>
        <fullName evidence="3">Peptidase U49</fullName>
    </recommendedName>
</protein>
<keyword evidence="2" id="KW-1185">Reference proteome</keyword>
<sequence length="335" mass="37374">MNEERILRTALDSAISRYYGRVGEPFHSNVKLDPIDRPDFHAVVFPTTDGICIEASNSVVERLAAVWEKVNALSSDLPAEHQLQLLGDPDHVVDMALRWLMQHELNHAAVGHFKLTDGAALVEGGGEKAFSAATRRSRKPSPLEALPETDQKLASLCLELQADHDATEIVLGAYSAENHTLFRYYAICIALVIFVIEQVDRENAREEITHPKASTRLFQLLAYLVELPYIPAYKRAYAEGLTEMPEDYLPPRDELERYSADVFAPVFAACEIMAEAIELPGIINELGGVEAFFADINRAVFEGHDSIDAFVTPCAVQWASLKPLNERLLKMLGWK</sequence>
<dbReference type="Proteomes" id="UP000198796">
    <property type="component" value="Unassembled WGS sequence"/>
</dbReference>
<evidence type="ECO:0008006" key="3">
    <source>
        <dbReference type="Google" id="ProtNLM"/>
    </source>
</evidence>
<gene>
    <name evidence="1" type="ORF">SAMN05421688_1508</name>
</gene>